<accession>A0A7V0T688</accession>
<sequence>MKGYQLVLAFVAFVLVGVFCLRPPELPQWDTTVNVPLYAGTFRLGDLLDSSRFRANPDSTIQFSWSDSIGRVSADGVVDIIEVSENSTIGLADLLIVGLPVADGGRGLDELLGRPLPDSGAKMTIPPFTVTVDCSLELPDVEFAEVASGLLDVTVRNYTGLPFDSVTLVLPFARVAFGAVVAGGSVGRRLPLGGCHVRSPVTAQLVVASPGAGDTIVFAKGDSLRVELGLDSLTLVSGRVRLPEVSGGRFCRVGLATSKPFRIDSIAVKDGRCRVRLRNSFSVPVAARLLVPQLGRDHRRELPAKGETTIEVDLAGCEAGNRSRTNCLLEFEVVAEPLSAGEFLDLTKQDRLTIDWLTEELGLAYVAGEFQRPVYIASRLETLPPILPPGVRGVRIPEADVVLDLESGIGFPLELLVDLVAHGDGRELRREQRTLYLPPARDEGPSRTTHVLPVENLINTGPELVTLEYHTRILGQGRYDAGAGLKGRATMSTPMRLAFEDDTVAGPARPVTLSAEHRRLIARHLVEAEVTVRVSNHLPAPFAGWLRLAPAPVDSGARPDLTPGHGAGRYRLRDGDPGRAP</sequence>
<name>A0A7V0T688_UNCW3</name>
<comment type="caution">
    <text evidence="2">The sequence shown here is derived from an EMBL/GenBank/DDBJ whole genome shotgun (WGS) entry which is preliminary data.</text>
</comment>
<dbReference type="EMBL" id="DSBX01000205">
    <property type="protein sequence ID" value="HDQ99716.1"/>
    <property type="molecule type" value="Genomic_DNA"/>
</dbReference>
<evidence type="ECO:0000256" key="1">
    <source>
        <dbReference type="SAM" id="MobiDB-lite"/>
    </source>
</evidence>
<gene>
    <name evidence="2" type="ORF">ENN51_05485</name>
</gene>
<dbReference type="AlphaFoldDB" id="A0A7V0T688"/>
<protein>
    <submittedName>
        <fullName evidence="2">Uncharacterized protein</fullName>
    </submittedName>
</protein>
<reference evidence="2" key="1">
    <citation type="journal article" date="2020" name="mSystems">
        <title>Genome- and Community-Level Interaction Insights into Carbon Utilization and Element Cycling Functions of Hydrothermarchaeota in Hydrothermal Sediment.</title>
        <authorList>
            <person name="Zhou Z."/>
            <person name="Liu Y."/>
            <person name="Xu W."/>
            <person name="Pan J."/>
            <person name="Luo Z.H."/>
            <person name="Li M."/>
        </authorList>
    </citation>
    <scope>NUCLEOTIDE SEQUENCE [LARGE SCALE GENOMIC DNA]</scope>
    <source>
        <strain evidence="2">SpSt-1182</strain>
    </source>
</reference>
<feature type="compositionally biased region" description="Basic and acidic residues" evidence="1">
    <location>
        <begin position="571"/>
        <end position="581"/>
    </location>
</feature>
<evidence type="ECO:0000313" key="2">
    <source>
        <dbReference type="EMBL" id="HDQ99716.1"/>
    </source>
</evidence>
<organism evidence="2">
    <name type="scientific">candidate division WOR-3 bacterium</name>
    <dbReference type="NCBI Taxonomy" id="2052148"/>
    <lineage>
        <taxon>Bacteria</taxon>
        <taxon>Bacteria division WOR-3</taxon>
    </lineage>
</organism>
<feature type="region of interest" description="Disordered" evidence="1">
    <location>
        <begin position="556"/>
        <end position="581"/>
    </location>
</feature>
<proteinExistence type="predicted"/>
<dbReference type="Proteomes" id="UP000885672">
    <property type="component" value="Unassembled WGS sequence"/>
</dbReference>